<keyword evidence="3" id="KW-1185">Reference proteome</keyword>
<name>A0ABY9RPH9_9ACTN</name>
<organism evidence="2 3">
    <name type="scientific">Streptomyces roseicoloratus</name>
    <dbReference type="NCBI Taxonomy" id="2508722"/>
    <lineage>
        <taxon>Bacteria</taxon>
        <taxon>Bacillati</taxon>
        <taxon>Actinomycetota</taxon>
        <taxon>Actinomycetes</taxon>
        <taxon>Kitasatosporales</taxon>
        <taxon>Streptomycetaceae</taxon>
        <taxon>Streptomyces</taxon>
    </lineage>
</organism>
<gene>
    <name evidence="2" type="ORF">RGF97_01585</name>
</gene>
<dbReference type="Pfam" id="PF02575">
    <property type="entry name" value="YbaB_DNA_bd"/>
    <property type="match status" value="1"/>
</dbReference>
<dbReference type="EMBL" id="CP133762">
    <property type="protein sequence ID" value="WMX43817.1"/>
    <property type="molecule type" value="Genomic_DNA"/>
</dbReference>
<accession>A0ABY9RPH9</accession>
<dbReference type="InterPro" id="IPR004401">
    <property type="entry name" value="YbaB/EbfC"/>
</dbReference>
<keyword evidence="1" id="KW-0175">Coiled coil</keyword>
<evidence type="ECO:0000313" key="2">
    <source>
        <dbReference type="EMBL" id="WMX43817.1"/>
    </source>
</evidence>
<dbReference type="InterPro" id="IPR036894">
    <property type="entry name" value="YbaB-like_sf"/>
</dbReference>
<feature type="coiled-coil region" evidence="1">
    <location>
        <begin position="2"/>
        <end position="29"/>
    </location>
</feature>
<reference evidence="2 3" key="1">
    <citation type="submission" date="2023-09" db="EMBL/GenBank/DDBJ databases">
        <title>Complete genome of Streptomyces roseicoloratus T14.</title>
        <authorList>
            <person name="Bashizi T."/>
            <person name="Kim M.-J."/>
            <person name="Lee G."/>
            <person name="Tagele S.B."/>
            <person name="Shin J.-H."/>
        </authorList>
    </citation>
    <scope>NUCLEOTIDE SEQUENCE [LARGE SCALE GENOMIC DNA]</scope>
    <source>
        <strain evidence="2 3">T14</strain>
    </source>
</reference>
<dbReference type="Gene3D" id="3.30.1310.10">
    <property type="entry name" value="Nucleoid-associated protein YbaB-like domain"/>
    <property type="match status" value="1"/>
</dbReference>
<dbReference type="RefSeq" id="WP_128984510.1">
    <property type="nucleotide sequence ID" value="NZ_CP133762.1"/>
</dbReference>
<proteinExistence type="predicted"/>
<protein>
    <submittedName>
        <fullName evidence="2">YbaB/EbfC family nucleoid-associated protein</fullName>
    </submittedName>
</protein>
<sequence length="165" mass="17814">MNMGMEERLAEALAEFEETRARLADAAAAASRISATVTAKDRSVTVTMGPQGELTQIRFPTNAYRGMPPARLSAVLMSTISLARKQAAEQLADIYRPFGPIPVLSPDAQDGVTEPDWEAMFAPAREEGIPTPPVKPPHRGSGALLDELVEDEETAAAVREEDDRP</sequence>
<dbReference type="Proteomes" id="UP001250858">
    <property type="component" value="Chromosome"/>
</dbReference>
<evidence type="ECO:0000256" key="1">
    <source>
        <dbReference type="SAM" id="Coils"/>
    </source>
</evidence>
<evidence type="ECO:0000313" key="3">
    <source>
        <dbReference type="Proteomes" id="UP001250858"/>
    </source>
</evidence>